<proteinExistence type="predicted"/>
<accession>A0AAF0EMK5</accession>
<keyword evidence="1" id="KW-0812">Transmembrane</keyword>
<name>A0AAF0EMK5_9BASI</name>
<gene>
    <name evidence="2" type="ORF">MCUN1_000191</name>
</gene>
<keyword evidence="1" id="KW-1133">Transmembrane helix</keyword>
<keyword evidence="1" id="KW-0472">Membrane</keyword>
<protein>
    <submittedName>
        <fullName evidence="2">Uncharacterized protein</fullName>
    </submittedName>
</protein>
<dbReference type="EMBL" id="CP119877">
    <property type="protein sequence ID" value="WFD33378.1"/>
    <property type="molecule type" value="Genomic_DNA"/>
</dbReference>
<keyword evidence="3" id="KW-1185">Reference proteome</keyword>
<evidence type="ECO:0000313" key="2">
    <source>
        <dbReference type="EMBL" id="WFD33378.1"/>
    </source>
</evidence>
<feature type="transmembrane region" description="Helical" evidence="1">
    <location>
        <begin position="203"/>
        <end position="221"/>
    </location>
</feature>
<dbReference type="Proteomes" id="UP001219933">
    <property type="component" value="Chromosome 1"/>
</dbReference>
<evidence type="ECO:0000313" key="3">
    <source>
        <dbReference type="Proteomes" id="UP001219933"/>
    </source>
</evidence>
<evidence type="ECO:0000256" key="1">
    <source>
        <dbReference type="SAM" id="Phobius"/>
    </source>
</evidence>
<reference evidence="2" key="1">
    <citation type="submission" date="2023-03" db="EMBL/GenBank/DDBJ databases">
        <title>Mating type loci evolution in Malassezia.</title>
        <authorList>
            <person name="Coelho M.A."/>
        </authorList>
    </citation>
    <scope>NUCLEOTIDE SEQUENCE</scope>
    <source>
        <strain evidence="2">CBS 11721</strain>
    </source>
</reference>
<dbReference type="AlphaFoldDB" id="A0AAF0EMK5"/>
<organism evidence="2 3">
    <name type="scientific">Malassezia cuniculi</name>
    <dbReference type="NCBI Taxonomy" id="948313"/>
    <lineage>
        <taxon>Eukaryota</taxon>
        <taxon>Fungi</taxon>
        <taxon>Dikarya</taxon>
        <taxon>Basidiomycota</taxon>
        <taxon>Ustilaginomycotina</taxon>
        <taxon>Malasseziomycetes</taxon>
        <taxon>Malasseziales</taxon>
        <taxon>Malasseziaceae</taxon>
        <taxon>Malassezia</taxon>
    </lineage>
</organism>
<sequence length="222" mass="23675">MVAQTSAPVNVTTATMSATNRMVRSSRPTASLARRTVPLSTMSPVSLFVPTLAGDKANDDKISTRIYYLGMGYRTETSVYAIVTGAPGSDGTAYMFQAATQVYIPNLQRTVTLENGTTISGKFNIGCKYEDGVGGSGTCTMMYEPGPKTTVNYVTTQIQVRPFTTFTPVRGQLQAEMAKTATTPSGVSISAQRSGTRSTWPHVYSAWFAFAACVMGIGALLL</sequence>